<keyword evidence="2" id="KW-1185">Reference proteome</keyword>
<name>B7KG63_GLOC7</name>
<dbReference type="HOGENOM" id="CLU_2080888_0_0_3"/>
<evidence type="ECO:0000313" key="2">
    <source>
        <dbReference type="Proteomes" id="UP000002384"/>
    </source>
</evidence>
<dbReference type="STRING" id="65393.PCC7424_2107"/>
<organism evidence="1 2">
    <name type="scientific">Gloeothece citriformis (strain PCC 7424)</name>
    <name type="common">Cyanothece sp. (strain PCC 7424)</name>
    <dbReference type="NCBI Taxonomy" id="65393"/>
    <lineage>
        <taxon>Bacteria</taxon>
        <taxon>Bacillati</taxon>
        <taxon>Cyanobacteriota</taxon>
        <taxon>Cyanophyceae</taxon>
        <taxon>Oscillatoriophycideae</taxon>
        <taxon>Chroococcales</taxon>
        <taxon>Aphanothecaceae</taxon>
        <taxon>Gloeothece</taxon>
        <taxon>Gloeothece citriformis</taxon>
    </lineage>
</organism>
<reference evidence="2" key="1">
    <citation type="journal article" date="2011" name="MBio">
        <title>Novel metabolic attributes of the genus Cyanothece, comprising a group of unicellular nitrogen-fixing Cyanobacteria.</title>
        <authorList>
            <person name="Bandyopadhyay A."/>
            <person name="Elvitigala T."/>
            <person name="Welsh E."/>
            <person name="Stockel J."/>
            <person name="Liberton M."/>
            <person name="Min H."/>
            <person name="Sherman L.A."/>
            <person name="Pakrasi H.B."/>
        </authorList>
    </citation>
    <scope>NUCLEOTIDE SEQUENCE [LARGE SCALE GENOMIC DNA]</scope>
    <source>
        <strain evidence="2">PCC 7424</strain>
    </source>
</reference>
<dbReference type="eggNOG" id="ENOG50337CA">
    <property type="taxonomic scope" value="Bacteria"/>
</dbReference>
<dbReference type="KEGG" id="cyc:PCC7424_2107"/>
<evidence type="ECO:0000313" key="1">
    <source>
        <dbReference type="EMBL" id="ACK70534.1"/>
    </source>
</evidence>
<dbReference type="AlphaFoldDB" id="B7KG63"/>
<proteinExistence type="predicted"/>
<sequence>MIMKVMNSPQNSILSRVLDRKFLFKVVIWAVGEVWLGMIGIDDVADYNDFLLDQDLELLKKNHRTVKLSGSNPMFCEKINDACPIKIMVDKKDTCEKSYLLSSEIFTKKCVKMKHFCIKAEIFSKIL</sequence>
<gene>
    <name evidence="1" type="ordered locus">PCC7424_2107</name>
</gene>
<dbReference type="Proteomes" id="UP000002384">
    <property type="component" value="Chromosome"/>
</dbReference>
<accession>B7KG63</accession>
<protein>
    <submittedName>
        <fullName evidence="1">Uncharacterized protein</fullName>
    </submittedName>
</protein>
<dbReference type="EMBL" id="CP001291">
    <property type="protein sequence ID" value="ACK70534.1"/>
    <property type="molecule type" value="Genomic_DNA"/>
</dbReference>